<dbReference type="Pfam" id="PF00561">
    <property type="entry name" value="Abhydrolase_1"/>
    <property type="match status" value="1"/>
</dbReference>
<dbReference type="PANTHER" id="PTHR43689:SF8">
    <property type="entry name" value="ALPHA_BETA-HYDROLASES SUPERFAMILY PROTEIN"/>
    <property type="match status" value="1"/>
</dbReference>
<dbReference type="InterPro" id="IPR000073">
    <property type="entry name" value="AB_hydrolase_1"/>
</dbReference>
<sequence length="261" mass="29548">MTTLKESKITLFDKSIYIKMWIPENLNSTVPIILIHDSLGSVDLWKDFPLKLSQVTARQVIAYDRLGFGKSDPCVEKPTENFIIEEAEVFFPVLKKQLLIQNYVLLGHSVGGGMAINIAAKDHECLGVISISAQAFIEKITLSGITKAKEFFMSDNQIKRLEKWHGSKAKRVLNAWVDIWLSPEFSQWSLRYCIQDVNCPTLIIHGDKDEYGTTAFPHFIAEHVGGYSDMLILNDCGHVPHKENTNEVLKAISRFLLLENV</sequence>
<dbReference type="EMBL" id="JAKKSL010000006">
    <property type="protein sequence ID" value="MCI2285681.1"/>
    <property type="molecule type" value="Genomic_DNA"/>
</dbReference>
<dbReference type="PANTHER" id="PTHR43689">
    <property type="entry name" value="HYDROLASE"/>
    <property type="match status" value="1"/>
</dbReference>
<dbReference type="Proteomes" id="UP001139646">
    <property type="component" value="Unassembled WGS sequence"/>
</dbReference>
<dbReference type="SUPFAM" id="SSF53474">
    <property type="entry name" value="alpha/beta-Hydrolases"/>
    <property type="match status" value="1"/>
</dbReference>
<proteinExistence type="predicted"/>
<reference evidence="2" key="1">
    <citation type="submission" date="2022-01" db="EMBL/GenBank/DDBJ databases">
        <title>Colwellia maritima, isolated from seawater.</title>
        <authorList>
            <person name="Kristyanto S."/>
            <person name="Jung J."/>
            <person name="Jeon C.O."/>
        </authorList>
    </citation>
    <scope>NUCLEOTIDE SEQUENCE</scope>
    <source>
        <strain evidence="2">MSW7</strain>
    </source>
</reference>
<dbReference type="RefSeq" id="WP_242288563.1">
    <property type="nucleotide sequence ID" value="NZ_JAKKSL010000006.1"/>
</dbReference>
<keyword evidence="2" id="KW-0378">Hydrolase</keyword>
<dbReference type="InterPro" id="IPR029058">
    <property type="entry name" value="AB_hydrolase_fold"/>
</dbReference>
<protein>
    <submittedName>
        <fullName evidence="2">Alpha/beta hydrolase</fullName>
    </submittedName>
</protein>
<accession>A0ABS9X621</accession>
<name>A0ABS9X621_9GAMM</name>
<comment type="caution">
    <text evidence="2">The sequence shown here is derived from an EMBL/GenBank/DDBJ whole genome shotgun (WGS) entry which is preliminary data.</text>
</comment>
<dbReference type="PRINTS" id="PR00111">
    <property type="entry name" value="ABHYDROLASE"/>
</dbReference>
<keyword evidence="3" id="KW-1185">Reference proteome</keyword>
<evidence type="ECO:0000313" key="3">
    <source>
        <dbReference type="Proteomes" id="UP001139646"/>
    </source>
</evidence>
<dbReference type="GO" id="GO:0016787">
    <property type="term" value="F:hydrolase activity"/>
    <property type="evidence" value="ECO:0007669"/>
    <property type="project" value="UniProtKB-KW"/>
</dbReference>
<evidence type="ECO:0000313" key="2">
    <source>
        <dbReference type="EMBL" id="MCI2285681.1"/>
    </source>
</evidence>
<evidence type="ECO:0000259" key="1">
    <source>
        <dbReference type="Pfam" id="PF00561"/>
    </source>
</evidence>
<organism evidence="2 3">
    <name type="scientific">Colwellia maritima</name>
    <dbReference type="NCBI Taxonomy" id="2912588"/>
    <lineage>
        <taxon>Bacteria</taxon>
        <taxon>Pseudomonadati</taxon>
        <taxon>Pseudomonadota</taxon>
        <taxon>Gammaproteobacteria</taxon>
        <taxon>Alteromonadales</taxon>
        <taxon>Colwelliaceae</taxon>
        <taxon>Colwellia</taxon>
    </lineage>
</organism>
<gene>
    <name evidence="2" type="ORF">L3081_22755</name>
</gene>
<dbReference type="Gene3D" id="3.40.50.1820">
    <property type="entry name" value="alpha/beta hydrolase"/>
    <property type="match status" value="1"/>
</dbReference>
<feature type="domain" description="AB hydrolase-1" evidence="1">
    <location>
        <begin position="31"/>
        <end position="134"/>
    </location>
</feature>